<dbReference type="InterPro" id="IPR003390">
    <property type="entry name" value="DNA_integrity_scan_DisA_N"/>
</dbReference>
<accession>A0A1C0AJ31</accession>
<gene>
    <name evidence="2" type="ORF">BCR15_07835</name>
</gene>
<evidence type="ECO:0000259" key="1">
    <source>
        <dbReference type="PROSITE" id="PS51794"/>
    </source>
</evidence>
<dbReference type="Pfam" id="PF21752">
    <property type="entry name" value="DACNG"/>
    <property type="match status" value="1"/>
</dbReference>
<sequence length="583" mass="63444">MDDWTWDDARVNADLWEGQASYRRSLEAVANDVLDAAGTGLDARAFVVGIPLDRDADVVVEPARGHFDRSVVAQSTYLGTRRFNRLLREEEAAENSPTYLAALEARTRRRAVADKLDAASRASGRIHVVGVGVTIGDHTVFPVLALQEDQWRELPQLPDDAEDDFLTARSFQEAVVGTVLDVASRELDRQVPGSIVRVDPEAVLRSAADLFVSAVVARTGQELAFGALQAFDAVSAQPYEGRAGKGSILLAPRGDAGVQTVMHLEHPVPIGRARSLRKVLELSVGDLHLLCDGREVYGVGKLDPDTPREHTFEARIAGNGSWELWDGDVPYLRVDNGVAAMPRELLDEDEFSVTVDRVFPEVSARNARYLWQIAKACSQQPHGTMLVVHPEAESEAQRLLPQAYAITPARLGPEALAAATGIDGAVLVSPDGKCHAVGVILDGLATGTGDPSRGARFSSAIRYLAGAGKGAMVIIVSEDGKIDLLPKTKRRVRRATVQRAVDRLVTASAEGEDPDRFLRADKAVEAIEFYLNQDQCDAVNAAREAVEGRQWDLARVRRQYIPIAPDPAMDDSYFVDRAQDPED</sequence>
<dbReference type="InterPro" id="IPR048554">
    <property type="entry name" value="DACNG"/>
</dbReference>
<name>A0A1C0AJ31_9ACTN</name>
<keyword evidence="3" id="KW-1185">Reference proteome</keyword>
<dbReference type="Proteomes" id="UP000093501">
    <property type="component" value="Unassembled WGS sequence"/>
</dbReference>
<dbReference type="Gene3D" id="3.40.1700.10">
    <property type="entry name" value="DNA integrity scanning protein, DisA, N-terminal domain"/>
    <property type="match status" value="1"/>
</dbReference>
<reference evidence="3" key="1">
    <citation type="submission" date="2016-07" db="EMBL/GenBank/DDBJ databases">
        <authorList>
            <person name="Florea S."/>
            <person name="Webb J.S."/>
            <person name="Jaromczyk J."/>
            <person name="Schardl C.L."/>
        </authorList>
    </citation>
    <scope>NUCLEOTIDE SEQUENCE [LARGE SCALE GENOMIC DNA]</scope>
    <source>
        <strain evidence="3">IPBSL-7</strain>
    </source>
</reference>
<dbReference type="EMBL" id="MBQD01000024">
    <property type="protein sequence ID" value="OCL32057.1"/>
    <property type="molecule type" value="Genomic_DNA"/>
</dbReference>
<dbReference type="Pfam" id="PF21750">
    <property type="entry name" value="DACNH"/>
    <property type="match status" value="1"/>
</dbReference>
<dbReference type="AlphaFoldDB" id="A0A1C0AJ31"/>
<comment type="caution">
    <text evidence="2">The sequence shown here is derived from an EMBL/GenBank/DDBJ whole genome shotgun (WGS) entry which is preliminary data.</text>
</comment>
<dbReference type="InterPro" id="IPR048555">
    <property type="entry name" value="DACNH"/>
</dbReference>
<evidence type="ECO:0000313" key="2">
    <source>
        <dbReference type="EMBL" id="OCL32057.1"/>
    </source>
</evidence>
<dbReference type="InterPro" id="IPR036888">
    <property type="entry name" value="DNA_integrity_DisA_N_sf"/>
</dbReference>
<dbReference type="SUPFAM" id="SSF143597">
    <property type="entry name" value="YojJ-like"/>
    <property type="match status" value="1"/>
</dbReference>
<evidence type="ECO:0000313" key="3">
    <source>
        <dbReference type="Proteomes" id="UP000093501"/>
    </source>
</evidence>
<feature type="domain" description="DAC" evidence="1">
    <location>
        <begin position="348"/>
        <end position="496"/>
    </location>
</feature>
<organism evidence="2 3">
    <name type="scientific">Tessaracoccus lapidicaptus</name>
    <dbReference type="NCBI Taxonomy" id="1427523"/>
    <lineage>
        <taxon>Bacteria</taxon>
        <taxon>Bacillati</taxon>
        <taxon>Actinomycetota</taxon>
        <taxon>Actinomycetes</taxon>
        <taxon>Propionibacteriales</taxon>
        <taxon>Propionibacteriaceae</taxon>
        <taxon>Tessaracoccus</taxon>
    </lineage>
</organism>
<dbReference type="PROSITE" id="PS51794">
    <property type="entry name" value="DAC"/>
    <property type="match status" value="1"/>
</dbReference>
<proteinExistence type="predicted"/>
<protein>
    <recommendedName>
        <fullName evidence="1">DAC domain-containing protein</fullName>
    </recommendedName>
</protein>